<dbReference type="Gene3D" id="3.80.10.10">
    <property type="entry name" value="Ribonuclease Inhibitor"/>
    <property type="match status" value="1"/>
</dbReference>
<evidence type="ECO:0000256" key="2">
    <source>
        <dbReference type="ARBA" id="ARBA00004308"/>
    </source>
</evidence>
<feature type="disulfide bond" evidence="8">
    <location>
        <begin position="580"/>
        <end position="592"/>
    </location>
</feature>
<dbReference type="PROSITE" id="PS51450">
    <property type="entry name" value="LRR"/>
    <property type="match status" value="1"/>
</dbReference>
<comment type="caution">
    <text evidence="8">Lacks conserved residue(s) required for the propagation of feature annotation.</text>
</comment>
<dbReference type="SUPFAM" id="SSF57424">
    <property type="entry name" value="LDL receptor-like module"/>
    <property type="match status" value="3"/>
</dbReference>
<dbReference type="Pfam" id="PF00057">
    <property type="entry name" value="Ldl_recept_a"/>
    <property type="match status" value="2"/>
</dbReference>
<dbReference type="PRINTS" id="PR00261">
    <property type="entry name" value="LDLRECEPTOR"/>
</dbReference>
<evidence type="ECO:0000256" key="7">
    <source>
        <dbReference type="ARBA" id="ARBA00023157"/>
    </source>
</evidence>
<evidence type="ECO:0000313" key="9">
    <source>
        <dbReference type="EMBL" id="PVD27183.1"/>
    </source>
</evidence>
<evidence type="ECO:0000256" key="5">
    <source>
        <dbReference type="ARBA" id="ARBA00022989"/>
    </source>
</evidence>
<gene>
    <name evidence="9" type="ORF">C0Q70_12337</name>
</gene>
<proteinExistence type="predicted"/>
<evidence type="ECO:0000256" key="6">
    <source>
        <dbReference type="ARBA" id="ARBA00023136"/>
    </source>
</evidence>
<dbReference type="EMBL" id="PZQS01000007">
    <property type="protein sequence ID" value="PVD27183.1"/>
    <property type="molecule type" value="Genomic_DNA"/>
</dbReference>
<evidence type="ECO:0000256" key="1">
    <source>
        <dbReference type="ARBA" id="ARBA00004167"/>
    </source>
</evidence>
<dbReference type="SMART" id="SM00192">
    <property type="entry name" value="LDLa"/>
    <property type="match status" value="4"/>
</dbReference>
<dbReference type="InterPro" id="IPR002172">
    <property type="entry name" value="LDrepeatLR_classA_rpt"/>
</dbReference>
<evidence type="ECO:0000256" key="3">
    <source>
        <dbReference type="ARBA" id="ARBA00022692"/>
    </source>
</evidence>
<comment type="caution">
    <text evidence="9">The sequence shown here is derived from an EMBL/GenBank/DDBJ whole genome shotgun (WGS) entry which is preliminary data.</text>
</comment>
<dbReference type="PROSITE" id="PS01209">
    <property type="entry name" value="LDLRA_1"/>
    <property type="match status" value="1"/>
</dbReference>
<name>A0A2T7P191_POMCA</name>
<evidence type="ECO:0000313" key="10">
    <source>
        <dbReference type="Proteomes" id="UP000245119"/>
    </source>
</evidence>
<keyword evidence="3" id="KW-0812">Transmembrane</keyword>
<dbReference type="OrthoDB" id="10035376at2759"/>
<dbReference type="PROSITE" id="PS50068">
    <property type="entry name" value="LDLRA_2"/>
    <property type="match status" value="4"/>
</dbReference>
<dbReference type="CDD" id="cd00112">
    <property type="entry name" value="LDLa"/>
    <property type="match status" value="3"/>
</dbReference>
<accession>A0A2T7P191</accession>
<dbReference type="GO" id="GO:0016192">
    <property type="term" value="P:vesicle-mediated transport"/>
    <property type="evidence" value="ECO:0007669"/>
    <property type="project" value="UniProtKB-ARBA"/>
</dbReference>
<dbReference type="SUPFAM" id="SSF49854">
    <property type="entry name" value="Spermadhesin, CUB domain"/>
    <property type="match status" value="1"/>
</dbReference>
<reference evidence="9 10" key="1">
    <citation type="submission" date="2018-04" db="EMBL/GenBank/DDBJ databases">
        <title>The genome of golden apple snail Pomacea canaliculata provides insight into stress tolerance and invasive adaptation.</title>
        <authorList>
            <person name="Liu C."/>
            <person name="Liu B."/>
            <person name="Ren Y."/>
            <person name="Zhang Y."/>
            <person name="Wang H."/>
            <person name="Li S."/>
            <person name="Jiang F."/>
            <person name="Yin L."/>
            <person name="Zhang G."/>
            <person name="Qian W."/>
            <person name="Fan W."/>
        </authorList>
    </citation>
    <scope>NUCLEOTIDE SEQUENCE [LARGE SCALE GENOMIC DNA]</scope>
    <source>
        <strain evidence="9">SZHN2017</strain>
        <tissue evidence="9">Muscle</tissue>
    </source>
</reference>
<protein>
    <recommendedName>
        <fullName evidence="11">CUB domain-containing protein</fullName>
    </recommendedName>
</protein>
<feature type="disulfide bond" evidence="8">
    <location>
        <begin position="599"/>
        <end position="614"/>
    </location>
</feature>
<dbReference type="GO" id="GO:0005886">
    <property type="term" value="C:plasma membrane"/>
    <property type="evidence" value="ECO:0007669"/>
    <property type="project" value="TreeGrafter"/>
</dbReference>
<feature type="disulfide bond" evidence="8">
    <location>
        <begin position="448"/>
        <end position="463"/>
    </location>
</feature>
<dbReference type="AlphaFoldDB" id="A0A2T7P191"/>
<keyword evidence="5" id="KW-1133">Transmembrane helix</keyword>
<dbReference type="PANTHER" id="PTHR24270:SF8">
    <property type="entry name" value="LD11117P-RELATED"/>
    <property type="match status" value="1"/>
</dbReference>
<dbReference type="InterPro" id="IPR036055">
    <property type="entry name" value="LDL_receptor-like_sf"/>
</dbReference>
<evidence type="ECO:0008006" key="11">
    <source>
        <dbReference type="Google" id="ProtNLM"/>
    </source>
</evidence>
<evidence type="ECO:0000256" key="8">
    <source>
        <dbReference type="PROSITE-ProRule" id="PRU00124"/>
    </source>
</evidence>
<dbReference type="Proteomes" id="UP000245119">
    <property type="component" value="Linkage Group LG7"/>
</dbReference>
<feature type="disulfide bond" evidence="8">
    <location>
        <begin position="560"/>
        <end position="575"/>
    </location>
</feature>
<sequence>MSNKTPKTTPSTNIIPYKDYVHNISTYYGRGEAAILITEPSEEILHNETQSVSITTTRSADSLGTRGEQDVFHININECQYTTVFRSSRRKGVIYGRSGGHSQPRCSDIKRSRTIALSDLNQQTFFFHDSLQNASLTLEFQIHFEAVEKNILYTLPIVFTSPTSGYVTSYGFEDGKQYPCGTNATRLITAPDNYVTMISFTKVHLDVRDFISPGSDVLSVYKINDTGSLVLLKEIYALQKSSPMVQTNIFLRLLKKSRMYGDGFKLLFTFHPSSLAPRRLDNGLWDCSVPHYNTFKQHLECNLEQECHEGQDEGSHCPYSSPACNGSVAVGRKCYVYIEKNKHCLMECDTPGVKSTVCEYDAQIDTIGSLSVSDIKISTFWNSTKILVVDCPSGHVTHLFLSCDPKTTCGAAGLPVYCRTEEGLVKAVETQMFPCDDNLDTLPYSLVCDFRKDCLDGSDENFCKHDSKCQEFTCNSGQCIAFNNFCDLYKDCWDGSDENCLDMYFYNYPNKVRLFPPAIVYFDGKGEFYQVPLEPSEPCPQTHFRCAGESAYCLPVYVRCNGVYDCPSHEDEEDCQRYTCPGFYRCRGSRVCVHLDNVCDGWPQCPQHDDELFCRLRCPDECLCQGFAFVCKQVFPAQNFPQLRYIDGTNSGMTLEIFFSNVYLVWIRLAFCGLTSIPSVYLPNLQTLDLSDNLIATLDLNSLEVLSNLKELHVAGNP</sequence>
<keyword evidence="10" id="KW-1185">Reference proteome</keyword>
<dbReference type="InterPro" id="IPR032675">
    <property type="entry name" value="LRR_dom_sf"/>
</dbReference>
<dbReference type="SUPFAM" id="SSF52058">
    <property type="entry name" value="L domain-like"/>
    <property type="match status" value="1"/>
</dbReference>
<evidence type="ECO:0000256" key="4">
    <source>
        <dbReference type="ARBA" id="ARBA00022737"/>
    </source>
</evidence>
<dbReference type="Gene3D" id="4.10.400.10">
    <property type="entry name" value="Low-density Lipoprotein Receptor"/>
    <property type="match status" value="3"/>
</dbReference>
<keyword evidence="4" id="KW-0677">Repeat</keyword>
<dbReference type="InterPro" id="IPR035914">
    <property type="entry name" value="Sperma_CUB_dom_sf"/>
</dbReference>
<dbReference type="InterPro" id="IPR001611">
    <property type="entry name" value="Leu-rich_rpt"/>
</dbReference>
<comment type="subcellular location">
    <subcellularLocation>
        <location evidence="2">Endomembrane system</location>
    </subcellularLocation>
    <subcellularLocation>
        <location evidence="1">Membrane</location>
        <topology evidence="1">Single-pass membrane protein</topology>
    </subcellularLocation>
</comment>
<dbReference type="GO" id="GO:0012505">
    <property type="term" value="C:endomembrane system"/>
    <property type="evidence" value="ECO:0007669"/>
    <property type="project" value="UniProtKB-SubCell"/>
</dbReference>
<dbReference type="PANTHER" id="PTHR24270">
    <property type="entry name" value="LOW-DENSITY LIPOPROTEIN RECEPTOR-RELATED"/>
    <property type="match status" value="1"/>
</dbReference>
<keyword evidence="6" id="KW-0472">Membrane</keyword>
<organism evidence="9 10">
    <name type="scientific">Pomacea canaliculata</name>
    <name type="common">Golden apple snail</name>
    <dbReference type="NCBI Taxonomy" id="400727"/>
    <lineage>
        <taxon>Eukaryota</taxon>
        <taxon>Metazoa</taxon>
        <taxon>Spiralia</taxon>
        <taxon>Lophotrochozoa</taxon>
        <taxon>Mollusca</taxon>
        <taxon>Gastropoda</taxon>
        <taxon>Caenogastropoda</taxon>
        <taxon>Architaenioglossa</taxon>
        <taxon>Ampullarioidea</taxon>
        <taxon>Ampullariidae</taxon>
        <taxon>Pomacea</taxon>
    </lineage>
</organism>
<feature type="disulfide bond" evidence="8">
    <location>
        <begin position="474"/>
        <end position="492"/>
    </location>
</feature>
<dbReference type="InterPro" id="IPR023415">
    <property type="entry name" value="LDLR_class-A_CS"/>
</dbReference>
<dbReference type="InterPro" id="IPR050685">
    <property type="entry name" value="LDLR"/>
</dbReference>
<keyword evidence="7 8" id="KW-1015">Disulfide bond</keyword>